<evidence type="ECO:0000313" key="2">
    <source>
        <dbReference type="Proteomes" id="UP000440668"/>
    </source>
</evidence>
<organism evidence="1 2">
    <name type="scientific">Cellulosimicrobium composti</name>
    <dbReference type="NCBI Taxonomy" id="2672572"/>
    <lineage>
        <taxon>Bacteria</taxon>
        <taxon>Bacillati</taxon>
        <taxon>Actinomycetota</taxon>
        <taxon>Actinomycetes</taxon>
        <taxon>Micrococcales</taxon>
        <taxon>Promicromonosporaceae</taxon>
        <taxon>Cellulosimicrobium</taxon>
    </lineage>
</organism>
<dbReference type="RefSeq" id="WP_024839876.1">
    <property type="nucleotide sequence ID" value="NZ_JBISAF010000005.1"/>
</dbReference>
<reference evidence="1 2" key="1">
    <citation type="submission" date="2019-11" db="EMBL/GenBank/DDBJ databases">
        <title>Cellulosimicrobium composti sp. nov. isolated from a compost.</title>
        <authorList>
            <person name="Yang Y."/>
        </authorList>
    </citation>
    <scope>NUCLEOTIDE SEQUENCE [LARGE SCALE GENOMIC DNA]</scope>
    <source>
        <strain evidence="1 2">BIT-GX5</strain>
    </source>
</reference>
<dbReference type="EMBL" id="WMKA01000019">
    <property type="protein sequence ID" value="MTG89292.1"/>
    <property type="molecule type" value="Genomic_DNA"/>
</dbReference>
<protein>
    <recommendedName>
        <fullName evidence="3">ESX-1 secretion-associated protein</fullName>
    </recommendedName>
</protein>
<gene>
    <name evidence="1" type="ORF">GJV82_10085</name>
</gene>
<evidence type="ECO:0000313" key="1">
    <source>
        <dbReference type="EMBL" id="MTG89292.1"/>
    </source>
</evidence>
<evidence type="ECO:0008006" key="3">
    <source>
        <dbReference type="Google" id="ProtNLM"/>
    </source>
</evidence>
<dbReference type="AlphaFoldDB" id="A0A6N7ZIQ1"/>
<dbReference type="Proteomes" id="UP000440668">
    <property type="component" value="Unassembled WGS sequence"/>
</dbReference>
<accession>A0A6N7ZIQ1</accession>
<dbReference type="GeneID" id="32508660"/>
<sequence>MTAPPSAPPPCVAAPFEITAARTAVLTASDDTVRAGAALVTPDLPWAGHARQAYDDATATCRSGLLRLGMLLDSCLLRLDALTVAAEAEVARVRAEAAAAVAS</sequence>
<name>A0A6N7ZIQ1_9MICO</name>
<comment type="caution">
    <text evidence="1">The sequence shown here is derived from an EMBL/GenBank/DDBJ whole genome shotgun (WGS) entry which is preliminary data.</text>
</comment>
<proteinExistence type="predicted"/>